<name>A0AAJ1MMH6_9SPIO</name>
<protein>
    <submittedName>
        <fullName evidence="2">M23 family metallopeptidase</fullName>
    </submittedName>
</protein>
<dbReference type="EMBL" id="JAQQAL010000016">
    <property type="protein sequence ID" value="MDC7226685.1"/>
    <property type="molecule type" value="Genomic_DNA"/>
</dbReference>
<feature type="domain" description="M23ase beta-sheet core" evidence="1">
    <location>
        <begin position="207"/>
        <end position="301"/>
    </location>
</feature>
<dbReference type="InterPro" id="IPR050570">
    <property type="entry name" value="Cell_wall_metabolism_enzyme"/>
</dbReference>
<evidence type="ECO:0000313" key="3">
    <source>
        <dbReference type="Proteomes" id="UP001221217"/>
    </source>
</evidence>
<dbReference type="GO" id="GO:0004222">
    <property type="term" value="F:metalloendopeptidase activity"/>
    <property type="evidence" value="ECO:0007669"/>
    <property type="project" value="TreeGrafter"/>
</dbReference>
<gene>
    <name evidence="2" type="ORF">PQJ61_07960</name>
</gene>
<sequence length="309" mass="34312">MNKTHGTDIRTAILLLFLTLSLVFTSYVFSESSSLYPEINRLDYSDLNYRQLQEDIEFYHKASGSGKTLPPLMFYSYRISDSTNIFSLAAEAGLTYDTISSLNRIGSSLEDLSGRVLLLPSQPGVFLPLNPNSDLEYIALSWRASQLEKAQKLNIRGEEYYFYPGEAFHDVERAYFLRILFMNPLPKGIVTSGYGMRESPFTGHQTFHNGIDIAAPLGTPVYAARDGVVIAAGNNNTYGNYLEIAHAGGYSTFYGHLNKFFVELQDQVNSTMIIAEVGSSGLSTGPHLHFEVKRNGKSRNPASLTPGLE</sequence>
<proteinExistence type="predicted"/>
<evidence type="ECO:0000259" key="1">
    <source>
        <dbReference type="Pfam" id="PF01551"/>
    </source>
</evidence>
<evidence type="ECO:0000313" key="2">
    <source>
        <dbReference type="EMBL" id="MDC7226685.1"/>
    </source>
</evidence>
<accession>A0AAJ1MMH6</accession>
<reference evidence="2 3" key="1">
    <citation type="submission" date="2022-12" db="EMBL/GenBank/DDBJ databases">
        <title>Metagenome assembled genome from gulf of manar.</title>
        <authorList>
            <person name="Kohli P."/>
            <person name="Pk S."/>
            <person name="Venkata Ramana C."/>
            <person name="Sasikala C."/>
        </authorList>
    </citation>
    <scope>NUCLEOTIDE SEQUENCE [LARGE SCALE GENOMIC DNA]</scope>
    <source>
        <strain evidence="2">JB008</strain>
    </source>
</reference>
<dbReference type="Pfam" id="PF01551">
    <property type="entry name" value="Peptidase_M23"/>
    <property type="match status" value="1"/>
</dbReference>
<dbReference type="AlphaFoldDB" id="A0AAJ1MMH6"/>
<dbReference type="Gene3D" id="2.70.70.10">
    <property type="entry name" value="Glucose Permease (Domain IIA)"/>
    <property type="match status" value="1"/>
</dbReference>
<dbReference type="SUPFAM" id="SSF51261">
    <property type="entry name" value="Duplicated hybrid motif"/>
    <property type="match status" value="1"/>
</dbReference>
<organism evidence="2 3">
    <name type="scientific">Candidatus Thalassospirochaeta sargassi</name>
    <dbReference type="NCBI Taxonomy" id="3119039"/>
    <lineage>
        <taxon>Bacteria</taxon>
        <taxon>Pseudomonadati</taxon>
        <taxon>Spirochaetota</taxon>
        <taxon>Spirochaetia</taxon>
        <taxon>Spirochaetales</taxon>
        <taxon>Spirochaetaceae</taxon>
        <taxon>Candidatus Thalassospirochaeta</taxon>
    </lineage>
</organism>
<comment type="caution">
    <text evidence="2">The sequence shown here is derived from an EMBL/GenBank/DDBJ whole genome shotgun (WGS) entry which is preliminary data.</text>
</comment>
<dbReference type="PANTHER" id="PTHR21666:SF290">
    <property type="entry name" value="PEPTIDASE M23 DOMAIN PROTEIN"/>
    <property type="match status" value="1"/>
</dbReference>
<dbReference type="CDD" id="cd12797">
    <property type="entry name" value="M23_peptidase"/>
    <property type="match status" value="1"/>
</dbReference>
<dbReference type="InterPro" id="IPR016047">
    <property type="entry name" value="M23ase_b-sheet_dom"/>
</dbReference>
<dbReference type="Proteomes" id="UP001221217">
    <property type="component" value="Unassembled WGS sequence"/>
</dbReference>
<dbReference type="PANTHER" id="PTHR21666">
    <property type="entry name" value="PEPTIDASE-RELATED"/>
    <property type="match status" value="1"/>
</dbReference>
<dbReference type="InterPro" id="IPR011055">
    <property type="entry name" value="Dup_hybrid_motif"/>
</dbReference>